<dbReference type="EMBL" id="JANPWB010000006">
    <property type="protein sequence ID" value="KAJ1178953.1"/>
    <property type="molecule type" value="Genomic_DNA"/>
</dbReference>
<feature type="region of interest" description="Disordered" evidence="1">
    <location>
        <begin position="1"/>
        <end position="25"/>
    </location>
</feature>
<evidence type="ECO:0000313" key="3">
    <source>
        <dbReference type="Proteomes" id="UP001066276"/>
    </source>
</evidence>
<gene>
    <name evidence="2" type="ORF">NDU88_004192</name>
</gene>
<evidence type="ECO:0000313" key="2">
    <source>
        <dbReference type="EMBL" id="KAJ1178953.1"/>
    </source>
</evidence>
<dbReference type="Proteomes" id="UP001066276">
    <property type="component" value="Chromosome 3_2"/>
</dbReference>
<sequence length="106" mass="11416">MSLPGGNGSEPRRPVKKSNHHVAADRKNIQMRAVLFLPARHLGMHFFVPNVACPAPPGCCPDCLRGLLGAEEACCACVSFPSAEEVASIRRELSRAEPPSRISRAI</sequence>
<dbReference type="AlphaFoldDB" id="A0AAV7TQR9"/>
<protein>
    <submittedName>
        <fullName evidence="2">Uncharacterized protein</fullName>
    </submittedName>
</protein>
<name>A0AAV7TQR9_PLEWA</name>
<organism evidence="2 3">
    <name type="scientific">Pleurodeles waltl</name>
    <name type="common">Iberian ribbed newt</name>
    <dbReference type="NCBI Taxonomy" id="8319"/>
    <lineage>
        <taxon>Eukaryota</taxon>
        <taxon>Metazoa</taxon>
        <taxon>Chordata</taxon>
        <taxon>Craniata</taxon>
        <taxon>Vertebrata</taxon>
        <taxon>Euteleostomi</taxon>
        <taxon>Amphibia</taxon>
        <taxon>Batrachia</taxon>
        <taxon>Caudata</taxon>
        <taxon>Salamandroidea</taxon>
        <taxon>Salamandridae</taxon>
        <taxon>Pleurodelinae</taxon>
        <taxon>Pleurodeles</taxon>
    </lineage>
</organism>
<proteinExistence type="predicted"/>
<reference evidence="2" key="1">
    <citation type="journal article" date="2022" name="bioRxiv">
        <title>Sequencing and chromosome-scale assembly of the giantPleurodeles waltlgenome.</title>
        <authorList>
            <person name="Brown T."/>
            <person name="Elewa A."/>
            <person name="Iarovenko S."/>
            <person name="Subramanian E."/>
            <person name="Araus A.J."/>
            <person name="Petzold A."/>
            <person name="Susuki M."/>
            <person name="Suzuki K.-i.T."/>
            <person name="Hayashi T."/>
            <person name="Toyoda A."/>
            <person name="Oliveira C."/>
            <person name="Osipova E."/>
            <person name="Leigh N.D."/>
            <person name="Simon A."/>
            <person name="Yun M.H."/>
        </authorList>
    </citation>
    <scope>NUCLEOTIDE SEQUENCE</scope>
    <source>
        <strain evidence="2">20211129_DDA</strain>
        <tissue evidence="2">Liver</tissue>
    </source>
</reference>
<evidence type="ECO:0000256" key="1">
    <source>
        <dbReference type="SAM" id="MobiDB-lite"/>
    </source>
</evidence>
<accession>A0AAV7TQR9</accession>
<comment type="caution">
    <text evidence="2">The sequence shown here is derived from an EMBL/GenBank/DDBJ whole genome shotgun (WGS) entry which is preliminary data.</text>
</comment>
<keyword evidence="3" id="KW-1185">Reference proteome</keyword>